<dbReference type="KEGG" id="vg:24171710"/>
<dbReference type="EMBL" id="KJ019071">
    <property type="protein sequence ID" value="AIX24424.1"/>
    <property type="molecule type" value="Genomic_DNA"/>
</dbReference>
<dbReference type="Gene3D" id="2.60.200.60">
    <property type="match status" value="1"/>
</dbReference>
<keyword evidence="2" id="KW-1185">Reference proteome</keyword>
<gene>
    <name evidence="1" type="ORF">Syn7803US105_80</name>
</gene>
<dbReference type="OrthoDB" id="19998at10239"/>
<organism evidence="1 2">
    <name type="scientific">Synechococcus phage ACG-2014g</name>
    <dbReference type="NCBI Taxonomy" id="1493512"/>
    <lineage>
        <taxon>Viruses</taxon>
        <taxon>Duplodnaviria</taxon>
        <taxon>Heunggongvirae</taxon>
        <taxon>Uroviricota</taxon>
        <taxon>Caudoviricetes</taxon>
        <taxon>Pantevenvirales</taxon>
        <taxon>Kyanoviridae</taxon>
        <taxon>Macariavirus</taxon>
        <taxon>Macariavirus tuscon14g</taxon>
    </lineage>
</organism>
<reference evidence="1 2" key="1">
    <citation type="submission" date="2013-12" db="EMBL/GenBank/DDBJ databases">
        <title>Ecological redundancy of diverse viral populations within a natural community.</title>
        <authorList>
            <person name="Gregory A.C."/>
            <person name="LaButti K."/>
            <person name="Copeland A."/>
            <person name="Woyke T."/>
            <person name="Sullivan M.B."/>
        </authorList>
    </citation>
    <scope>NUCLEOTIDE SEQUENCE [LARGE SCALE GENOMIC DNA]</scope>
    <source>
        <strain evidence="1">Syn7803US105</strain>
    </source>
</reference>
<protein>
    <submittedName>
        <fullName evidence="1">Uncharacterized protein</fullName>
    </submittedName>
</protein>
<evidence type="ECO:0000313" key="2">
    <source>
        <dbReference type="Proteomes" id="UP000033010"/>
    </source>
</evidence>
<proteinExistence type="predicted"/>
<sequence length="188" mass="19410">MTMGMGLYMGTCSGHGLGSGSSHHPGLGGGVLGGCPHIPLDPRIKAMPVIAMDAVTLWPPIAQLPLVKPPPAIAPVIVNGMFPILDQDILTPHPTPTQHATTSTGDKCFVTLNSPAFWCTQGTAGGRELPIGHSRKAFSTVTTVFVNGRRVTRFGDPLGDKTTAFPCNSVITGSSPNVFIEASGGAVT</sequence>
<dbReference type="GeneID" id="24171710"/>
<name>A0A0E3FDI6_9CAUD</name>
<dbReference type="Proteomes" id="UP000033010">
    <property type="component" value="Segment"/>
</dbReference>
<dbReference type="RefSeq" id="YP_009133640.1">
    <property type="nucleotide sequence ID" value="NC_026924.1"/>
</dbReference>
<accession>A0A0E3FDI6</accession>
<evidence type="ECO:0000313" key="1">
    <source>
        <dbReference type="EMBL" id="AIX24424.1"/>
    </source>
</evidence>